<proteinExistence type="predicted"/>
<keyword evidence="2" id="KW-1185">Reference proteome</keyword>
<protein>
    <recommendedName>
        <fullName evidence="3">Phage protein</fullName>
    </recommendedName>
</protein>
<gene>
    <name evidence="1" type="ORF">WJ0W_004618</name>
</gene>
<dbReference type="Proteomes" id="UP001154322">
    <property type="component" value="Unassembled WGS sequence"/>
</dbReference>
<evidence type="ECO:0008006" key="3">
    <source>
        <dbReference type="Google" id="ProtNLM"/>
    </source>
</evidence>
<evidence type="ECO:0000313" key="1">
    <source>
        <dbReference type="EMBL" id="CAH8247384.1"/>
    </source>
</evidence>
<sequence>MKQAKKRLRKKYFKRVANGLQTGAPIPNFYIDKVLGEFAFFYHRKYITEFQPWWYEQMETRNDLDFRTEIKRFFDGARDDFGSVTGIDMVAFADAAMARQERKRRVYGPKKQKRRKVTKQPIRKLRRPEQFYIAINGGRRQVVIGERVFQHRGLHFFIRHVPGAYANYVVSDVAAGIAVARHERYKKAVDIAKRRIETMFDAYIKQIKMQKRGE</sequence>
<evidence type="ECO:0000313" key="2">
    <source>
        <dbReference type="Proteomes" id="UP001154322"/>
    </source>
</evidence>
<reference evidence="1" key="1">
    <citation type="submission" date="2022-06" db="EMBL/GenBank/DDBJ databases">
        <authorList>
            <person name="Dietemann V."/>
            <person name="Ory F."/>
            <person name="Dainat B."/>
            <person name="Oberhansli S."/>
        </authorList>
    </citation>
    <scope>NUCLEOTIDE SEQUENCE</scope>
    <source>
        <strain evidence="1">Ena-SAMPLE-TAB-26-04-2022-14:26:32:270-5432</strain>
    </source>
</reference>
<organism evidence="1 2">
    <name type="scientific">Paenibacillus melissococcoides</name>
    <dbReference type="NCBI Taxonomy" id="2912268"/>
    <lineage>
        <taxon>Bacteria</taxon>
        <taxon>Bacillati</taxon>
        <taxon>Bacillota</taxon>
        <taxon>Bacilli</taxon>
        <taxon>Bacillales</taxon>
        <taxon>Paenibacillaceae</taxon>
        <taxon>Paenibacillus</taxon>
    </lineage>
</organism>
<name>A0ABN8U8C4_9BACL</name>
<dbReference type="EMBL" id="CALYLO010000007">
    <property type="protein sequence ID" value="CAH8247384.1"/>
    <property type="molecule type" value="Genomic_DNA"/>
</dbReference>
<comment type="caution">
    <text evidence="1">The sequence shown here is derived from an EMBL/GenBank/DDBJ whole genome shotgun (WGS) entry which is preliminary data.</text>
</comment>
<accession>A0ABN8U8C4</accession>
<dbReference type="RefSeq" id="WP_261944628.1">
    <property type="nucleotide sequence ID" value="NZ_AP031286.1"/>
</dbReference>